<evidence type="ECO:0000313" key="3">
    <source>
        <dbReference type="EMBL" id="MBM6401642.1"/>
    </source>
</evidence>
<accession>A0ABS2CP34</accession>
<dbReference type="RefSeq" id="WP_204132108.1">
    <property type="nucleotide sequence ID" value="NZ_JAFDVD010000016.1"/>
</dbReference>
<feature type="region of interest" description="Disordered" evidence="1">
    <location>
        <begin position="21"/>
        <end position="63"/>
    </location>
</feature>
<dbReference type="Proteomes" id="UP001430172">
    <property type="component" value="Unassembled WGS sequence"/>
</dbReference>
<evidence type="ECO:0000313" key="4">
    <source>
        <dbReference type="Proteomes" id="UP001430172"/>
    </source>
</evidence>
<dbReference type="EMBL" id="JAFDVD010000016">
    <property type="protein sequence ID" value="MBM6401642.1"/>
    <property type="molecule type" value="Genomic_DNA"/>
</dbReference>
<dbReference type="PROSITE" id="PS51257">
    <property type="entry name" value="PROKAR_LIPOPROTEIN"/>
    <property type="match status" value="1"/>
</dbReference>
<feature type="compositionally biased region" description="Low complexity" evidence="1">
    <location>
        <begin position="31"/>
        <end position="53"/>
    </location>
</feature>
<keyword evidence="4" id="KW-1185">Reference proteome</keyword>
<protein>
    <recommendedName>
        <fullName evidence="5">Secreted protein</fullName>
    </recommendedName>
</protein>
<feature type="signal peptide" evidence="2">
    <location>
        <begin position="1"/>
        <end position="25"/>
    </location>
</feature>
<keyword evidence="2" id="KW-0732">Signal</keyword>
<name>A0ABS2CP34_9MICO</name>
<comment type="caution">
    <text evidence="3">The sequence shown here is derived from an EMBL/GenBank/DDBJ whole genome shotgun (WGS) entry which is preliminary data.</text>
</comment>
<evidence type="ECO:0008006" key="5">
    <source>
        <dbReference type="Google" id="ProtNLM"/>
    </source>
</evidence>
<evidence type="ECO:0000256" key="2">
    <source>
        <dbReference type="SAM" id="SignalP"/>
    </source>
</evidence>
<reference evidence="3" key="1">
    <citation type="submission" date="2021-02" db="EMBL/GenBank/DDBJ databases">
        <title>Phycicoccus sp. MQZ13P-5T, whole genome shotgun sequence.</title>
        <authorList>
            <person name="Tuo L."/>
        </authorList>
    </citation>
    <scope>NUCLEOTIDE SEQUENCE</scope>
    <source>
        <strain evidence="3">MQZ13P-5</strain>
    </source>
</reference>
<proteinExistence type="predicted"/>
<feature type="chain" id="PRO_5045599278" description="Secreted protein" evidence="2">
    <location>
        <begin position="26"/>
        <end position="131"/>
    </location>
</feature>
<evidence type="ECO:0000256" key="1">
    <source>
        <dbReference type="SAM" id="MobiDB-lite"/>
    </source>
</evidence>
<sequence>MPSTRLARPAALAAAILLATTGCGGGDTGDPEPSTGPSSSSAQPGGPTSTPSGPGDGSRGIPTEAEVEVVEVRGDCVYAAVGDSERWALRGAVEGLETGQRLALTGAPDDTAYPECPDGRPFLVSSVEPVG</sequence>
<gene>
    <name evidence="3" type="ORF">JQN70_14695</name>
</gene>
<organism evidence="3 4">
    <name type="scientific">Phycicoccus sonneratiae</name>
    <dbReference type="NCBI Taxonomy" id="2807628"/>
    <lineage>
        <taxon>Bacteria</taxon>
        <taxon>Bacillati</taxon>
        <taxon>Actinomycetota</taxon>
        <taxon>Actinomycetes</taxon>
        <taxon>Micrococcales</taxon>
        <taxon>Intrasporangiaceae</taxon>
        <taxon>Phycicoccus</taxon>
    </lineage>
</organism>